<name>R0JEH2_ANAPL</name>
<evidence type="ECO:0000256" key="1">
    <source>
        <dbReference type="SAM" id="MobiDB-lite"/>
    </source>
</evidence>
<feature type="region of interest" description="Disordered" evidence="1">
    <location>
        <begin position="1"/>
        <end position="59"/>
    </location>
</feature>
<feature type="compositionally biased region" description="Polar residues" evidence="1">
    <location>
        <begin position="1"/>
        <end position="28"/>
    </location>
</feature>
<evidence type="ECO:0000313" key="3">
    <source>
        <dbReference type="Proteomes" id="UP000296049"/>
    </source>
</evidence>
<organism evidence="2 3">
    <name type="scientific">Anas platyrhynchos</name>
    <name type="common">Mallard</name>
    <name type="synonym">Anas boschas</name>
    <dbReference type="NCBI Taxonomy" id="8839"/>
    <lineage>
        <taxon>Eukaryota</taxon>
        <taxon>Metazoa</taxon>
        <taxon>Chordata</taxon>
        <taxon>Craniata</taxon>
        <taxon>Vertebrata</taxon>
        <taxon>Euteleostomi</taxon>
        <taxon>Archelosauria</taxon>
        <taxon>Archosauria</taxon>
        <taxon>Dinosauria</taxon>
        <taxon>Saurischia</taxon>
        <taxon>Theropoda</taxon>
        <taxon>Coelurosauria</taxon>
        <taxon>Aves</taxon>
        <taxon>Neognathae</taxon>
        <taxon>Galloanserae</taxon>
        <taxon>Anseriformes</taxon>
        <taxon>Anatidae</taxon>
        <taxon>Anatinae</taxon>
        <taxon>Anas</taxon>
    </lineage>
</organism>
<gene>
    <name evidence="2" type="ORF">Anapl_12228</name>
</gene>
<keyword evidence="3" id="KW-1185">Reference proteome</keyword>
<dbReference type="AlphaFoldDB" id="R0JEH2"/>
<reference evidence="3" key="1">
    <citation type="journal article" date="2013" name="Nat. Genet.">
        <title>The duck genome and transcriptome provide insight into an avian influenza virus reservoir species.</title>
        <authorList>
            <person name="Huang Y."/>
            <person name="Li Y."/>
            <person name="Burt D.W."/>
            <person name="Chen H."/>
            <person name="Zhang Y."/>
            <person name="Qian W."/>
            <person name="Kim H."/>
            <person name="Gan S."/>
            <person name="Zhao Y."/>
            <person name="Li J."/>
            <person name="Yi K."/>
            <person name="Feng H."/>
            <person name="Zhu P."/>
            <person name="Li B."/>
            <person name="Liu Q."/>
            <person name="Fairley S."/>
            <person name="Magor K.E."/>
            <person name="Du Z."/>
            <person name="Hu X."/>
            <person name="Goodman L."/>
            <person name="Tafer H."/>
            <person name="Vignal A."/>
            <person name="Lee T."/>
            <person name="Kim K.W."/>
            <person name="Sheng Z."/>
            <person name="An Y."/>
            <person name="Searle S."/>
            <person name="Herrero J."/>
            <person name="Groenen M.A."/>
            <person name="Crooijmans R.P."/>
            <person name="Faraut T."/>
            <person name="Cai Q."/>
            <person name="Webster R.G."/>
            <person name="Aldridge J.R."/>
            <person name="Warren W.C."/>
            <person name="Bartschat S."/>
            <person name="Kehr S."/>
            <person name="Marz M."/>
            <person name="Stadler P.F."/>
            <person name="Smith J."/>
            <person name="Kraus R.H."/>
            <person name="Zhao Y."/>
            <person name="Ren L."/>
            <person name="Fei J."/>
            <person name="Morisson M."/>
            <person name="Kaiser P."/>
            <person name="Griffin D.K."/>
            <person name="Rao M."/>
            <person name="Pitel F."/>
            <person name="Wang J."/>
            <person name="Li N."/>
        </authorList>
    </citation>
    <scope>NUCLEOTIDE SEQUENCE [LARGE SCALE GENOMIC DNA]</scope>
</reference>
<evidence type="ECO:0000313" key="2">
    <source>
        <dbReference type="EMBL" id="EOA95346.1"/>
    </source>
</evidence>
<dbReference type="Proteomes" id="UP000296049">
    <property type="component" value="Unassembled WGS sequence"/>
</dbReference>
<accession>R0JEH2</accession>
<sequence length="115" mass="11929">MYGQASSTPATPYTPKCSTCIPQAQQQPLGAPRGLSEDPGAQKGLVPMHSGHAKQEEQAGFQAGVEFLLAGAASASPKLPARLLPPSTGTALRIIPRARHYSTHQLADSRQGASA</sequence>
<proteinExistence type="predicted"/>
<protein>
    <submittedName>
        <fullName evidence="2">Uncharacterized protein</fullName>
    </submittedName>
</protein>
<dbReference type="EMBL" id="KB744328">
    <property type="protein sequence ID" value="EOA95346.1"/>
    <property type="molecule type" value="Genomic_DNA"/>
</dbReference>